<dbReference type="PANTHER" id="PTHR44757:SF2">
    <property type="entry name" value="BIOFILM ARCHITECTURE MAINTENANCE PROTEIN MBAA"/>
    <property type="match status" value="1"/>
</dbReference>
<dbReference type="KEGG" id="wcp:H9Q76_04210"/>
<dbReference type="Pfam" id="PF00563">
    <property type="entry name" value="EAL"/>
    <property type="match status" value="1"/>
</dbReference>
<feature type="transmembrane region" description="Helical" evidence="1">
    <location>
        <begin position="65"/>
        <end position="84"/>
    </location>
</feature>
<dbReference type="RefSeq" id="WP_118545143.1">
    <property type="nucleotide sequence ID" value="NZ_CP060632.1"/>
</dbReference>
<organism evidence="4 5">
    <name type="scientific">Wujia chipingensis</name>
    <dbReference type="NCBI Taxonomy" id="2763670"/>
    <lineage>
        <taxon>Bacteria</taxon>
        <taxon>Bacillati</taxon>
        <taxon>Bacillota</taxon>
        <taxon>Clostridia</taxon>
        <taxon>Lachnospirales</taxon>
        <taxon>Lachnospiraceae</taxon>
        <taxon>Wujia</taxon>
    </lineage>
</organism>
<dbReference type="Gene3D" id="3.30.450.20">
    <property type="entry name" value="PAS domain"/>
    <property type="match status" value="1"/>
</dbReference>
<feature type="transmembrane region" description="Helical" evidence="1">
    <location>
        <begin position="149"/>
        <end position="167"/>
    </location>
</feature>
<accession>A0A7G9FPL1</accession>
<dbReference type="SMART" id="SM00052">
    <property type="entry name" value="EAL"/>
    <property type="match status" value="1"/>
</dbReference>
<protein>
    <submittedName>
        <fullName evidence="4">EAL domain-containing protein</fullName>
    </submittedName>
</protein>
<dbReference type="Gene3D" id="3.20.20.450">
    <property type="entry name" value="EAL domain"/>
    <property type="match status" value="1"/>
</dbReference>
<dbReference type="PANTHER" id="PTHR44757">
    <property type="entry name" value="DIGUANYLATE CYCLASE DGCP"/>
    <property type="match status" value="1"/>
</dbReference>
<feature type="transmembrane region" description="Helical" evidence="1">
    <location>
        <begin position="35"/>
        <end position="53"/>
    </location>
</feature>
<keyword evidence="5" id="KW-1185">Reference proteome</keyword>
<dbReference type="Gene3D" id="3.30.70.270">
    <property type="match status" value="1"/>
</dbReference>
<dbReference type="EMBL" id="CP060632">
    <property type="protein sequence ID" value="QNM00493.1"/>
    <property type="molecule type" value="Genomic_DNA"/>
</dbReference>
<gene>
    <name evidence="4" type="ORF">H9Q76_04210</name>
</gene>
<dbReference type="AlphaFoldDB" id="A0A7G9FPL1"/>
<dbReference type="CDD" id="cd01948">
    <property type="entry name" value="EAL"/>
    <property type="match status" value="1"/>
</dbReference>
<feature type="domain" description="GGDEF" evidence="3">
    <location>
        <begin position="372"/>
        <end position="500"/>
    </location>
</feature>
<sequence>MKSAMLAIMLIMIVLLVYRIIMIKQIEQTQVAKDVVRLHTVAASTILFYAMTILDINDTVALASYGLYFWCSDFLLILFFIYINDFTQETFVNKRGGLILGILIAIDGILCGINVYNQMLFSVVLSGDKAEGYYYKVTSRTWLYSYHKLFVYMFAVMTFLLLAYEIYKAARIYVKQYYAILYCFLLMIATNVVYEVLNLEFDYSVLFYGITAAGIYYITFQYVPKGLVEKTLVMVVQNFTDGVVCMDIKGRCIYANVYARQVFHVDKDTRVIENYYRSWKGDRKPEEIEECSWQGETEINGKQNFFAARYRGIWDEDNRFIGCYYVLHDETEHRKKLEEERYRSNYDSLTGLFNREHFYETVEQQIVANPNVKYSILCADIQNFKIINDVFGIERGDAVLRSLANMFRNLATGDTVLARLSADRFAVCVRDEKLNHERYLEELDLISHIGDNNSYHARIYTGICPIRNIKTPISVYCDRAFLAIESIKGDYQQSIAYYDDELRKQMLERQHMVSDFRSAIAKQEFRLYLQPQVDEQGTMLGAEALVRWFRPVHGMMLPEEFVDVFEKSGLISAMDQYVWELACKELQRWKAMGKEQYYISVNVSPKDFYFLDIYTTLTTLVECYEIDPDKLRLEITETSVMKDANKHLALIDDLRTYGFRVVMDDFGRGYSSLNMLQDMNLDAIKIDMEFLRRNEDPERSRMILEMVLNLAKELDIHVVTEGVEQKDQLQYMQELGCTLFQGYYFAKPMPVNQFEKTYF</sequence>
<dbReference type="InterPro" id="IPR035919">
    <property type="entry name" value="EAL_sf"/>
</dbReference>
<feature type="transmembrane region" description="Helical" evidence="1">
    <location>
        <begin position="96"/>
        <end position="116"/>
    </location>
</feature>
<dbReference type="PROSITE" id="PS50887">
    <property type="entry name" value="GGDEF"/>
    <property type="match status" value="1"/>
</dbReference>
<dbReference type="SMART" id="SM00267">
    <property type="entry name" value="GGDEF"/>
    <property type="match status" value="1"/>
</dbReference>
<reference evidence="4 5" key="1">
    <citation type="submission" date="2020-08" db="EMBL/GenBank/DDBJ databases">
        <authorList>
            <person name="Liu C."/>
            <person name="Sun Q."/>
        </authorList>
    </citation>
    <scope>NUCLEOTIDE SEQUENCE [LARGE SCALE GENOMIC DNA]</scope>
    <source>
        <strain evidence="4 5">NSJ-4</strain>
    </source>
</reference>
<keyword evidence="1" id="KW-0472">Membrane</keyword>
<dbReference type="InterPro" id="IPR000160">
    <property type="entry name" value="GGDEF_dom"/>
</dbReference>
<evidence type="ECO:0000256" key="1">
    <source>
        <dbReference type="SAM" id="Phobius"/>
    </source>
</evidence>
<dbReference type="Proteomes" id="UP000515819">
    <property type="component" value="Chromosome"/>
</dbReference>
<dbReference type="InterPro" id="IPR001633">
    <property type="entry name" value="EAL_dom"/>
</dbReference>
<dbReference type="InterPro" id="IPR029787">
    <property type="entry name" value="Nucleotide_cyclase"/>
</dbReference>
<dbReference type="InterPro" id="IPR052155">
    <property type="entry name" value="Biofilm_reg_signaling"/>
</dbReference>
<evidence type="ECO:0000313" key="4">
    <source>
        <dbReference type="EMBL" id="QNM00493.1"/>
    </source>
</evidence>
<dbReference type="NCBIfam" id="TIGR00254">
    <property type="entry name" value="GGDEF"/>
    <property type="match status" value="1"/>
</dbReference>
<dbReference type="SUPFAM" id="SSF55073">
    <property type="entry name" value="Nucleotide cyclase"/>
    <property type="match status" value="1"/>
</dbReference>
<evidence type="ECO:0000259" key="3">
    <source>
        <dbReference type="PROSITE" id="PS50887"/>
    </source>
</evidence>
<feature type="transmembrane region" description="Helical" evidence="1">
    <location>
        <begin position="6"/>
        <end position="23"/>
    </location>
</feature>
<keyword evidence="1" id="KW-0812">Transmembrane</keyword>
<evidence type="ECO:0000313" key="5">
    <source>
        <dbReference type="Proteomes" id="UP000515819"/>
    </source>
</evidence>
<proteinExistence type="predicted"/>
<feature type="domain" description="EAL" evidence="2">
    <location>
        <begin position="509"/>
        <end position="759"/>
    </location>
</feature>
<dbReference type="Pfam" id="PF00990">
    <property type="entry name" value="GGDEF"/>
    <property type="match status" value="1"/>
</dbReference>
<dbReference type="SUPFAM" id="SSF141868">
    <property type="entry name" value="EAL domain-like"/>
    <property type="match status" value="1"/>
</dbReference>
<name>A0A7G9FPL1_9FIRM</name>
<dbReference type="InterPro" id="IPR043128">
    <property type="entry name" value="Rev_trsase/Diguanyl_cyclase"/>
</dbReference>
<evidence type="ECO:0000259" key="2">
    <source>
        <dbReference type="PROSITE" id="PS50883"/>
    </source>
</evidence>
<dbReference type="CDD" id="cd01949">
    <property type="entry name" value="GGDEF"/>
    <property type="match status" value="1"/>
</dbReference>
<keyword evidence="1" id="KW-1133">Transmembrane helix</keyword>
<dbReference type="PROSITE" id="PS50883">
    <property type="entry name" value="EAL"/>
    <property type="match status" value="1"/>
</dbReference>
<feature type="transmembrane region" description="Helical" evidence="1">
    <location>
        <begin position="179"/>
        <end position="197"/>
    </location>
</feature>